<dbReference type="Gene3D" id="3.20.20.140">
    <property type="entry name" value="Metal-dependent hydrolases"/>
    <property type="match status" value="1"/>
</dbReference>
<dbReference type="InterPro" id="IPR032466">
    <property type="entry name" value="Metal_Hydrolase"/>
</dbReference>
<dbReference type="InterPro" id="IPR006680">
    <property type="entry name" value="Amidohydro-rel"/>
</dbReference>
<sequence length="411" mass="43351">MTTSYLFTGGKLLDPHEGILKDGLDVLVTGDRIAEIGPGIVPPEGTQTIALDGRTLMPGLIDCHVHVVAETLDLWGNMIAPASLGALRGARVMNEALSRGFTTLRDLGGADIGLVRGVEDGLIDGPRLVICGKGLTTTGGHADLRQRTDDRPGLFSDRVGSMGLIADGVDNVRAACRTLIKEGANFIKVMANGGVSSPNDPIHSIQYSRDEIAAMVEEAENAGLYVSAHLYTDKAIRRCVELGVHSLEHCNLIEAETAQMAAEAGCIAVPTLVAYEALAIEGKQLGLGAAEFEKIDIVRNGGLRSLEIMAEAGLPMAFGSDLLGQLRKYHCMEFELLAKVLSPAEIIRSATTIGAKLCRLEGEAGEISKGASADMIVVDGDPLSDISLLGDDGAHMALIMARGRLHKSNLV</sequence>
<evidence type="ECO:0000313" key="2">
    <source>
        <dbReference type="EMBL" id="WWT32743.1"/>
    </source>
</evidence>
<organism evidence="2 3">
    <name type="scientific">Pelagibacterium nitratireducens</name>
    <dbReference type="NCBI Taxonomy" id="1046114"/>
    <lineage>
        <taxon>Bacteria</taxon>
        <taxon>Pseudomonadati</taxon>
        <taxon>Pseudomonadota</taxon>
        <taxon>Alphaproteobacteria</taxon>
        <taxon>Hyphomicrobiales</taxon>
        <taxon>Devosiaceae</taxon>
        <taxon>Pelagibacterium</taxon>
    </lineage>
</organism>
<gene>
    <name evidence="2" type="ORF">V6617_17315</name>
</gene>
<evidence type="ECO:0000259" key="1">
    <source>
        <dbReference type="Pfam" id="PF01979"/>
    </source>
</evidence>
<dbReference type="SUPFAM" id="SSF51338">
    <property type="entry name" value="Composite domain of metallo-dependent hydrolases"/>
    <property type="match status" value="1"/>
</dbReference>
<proteinExistence type="predicted"/>
<accession>A0ABZ2I1F6</accession>
<dbReference type="InterPro" id="IPR057744">
    <property type="entry name" value="OTAase-like"/>
</dbReference>
<dbReference type="Pfam" id="PF01979">
    <property type="entry name" value="Amidohydro_1"/>
    <property type="match status" value="1"/>
</dbReference>
<dbReference type="InterPro" id="IPR011059">
    <property type="entry name" value="Metal-dep_hydrolase_composite"/>
</dbReference>
<dbReference type="Proteomes" id="UP001369958">
    <property type="component" value="Chromosome"/>
</dbReference>
<reference evidence="2 3" key="1">
    <citation type="submission" date="2024-02" db="EMBL/GenBank/DDBJ databases">
        <title>Complete genome sequence of Pelagibacterium nitratireducens ZH15.</title>
        <authorList>
            <person name="Zhao L.H."/>
        </authorList>
    </citation>
    <scope>NUCLEOTIDE SEQUENCE [LARGE SCALE GENOMIC DNA]</scope>
    <source>
        <strain evidence="2 3">ZH15</strain>
    </source>
</reference>
<dbReference type="PANTHER" id="PTHR43135">
    <property type="entry name" value="ALPHA-D-RIBOSE 1-METHYLPHOSPHONATE 5-TRIPHOSPHATE DIPHOSPHATASE"/>
    <property type="match status" value="1"/>
</dbReference>
<feature type="domain" description="Amidohydrolase-related" evidence="1">
    <location>
        <begin position="55"/>
        <end position="393"/>
    </location>
</feature>
<dbReference type="EMBL" id="CP146275">
    <property type="protein sequence ID" value="WWT32743.1"/>
    <property type="molecule type" value="Genomic_DNA"/>
</dbReference>
<name>A0ABZ2I1F6_9HYPH</name>
<dbReference type="InterPro" id="IPR051781">
    <property type="entry name" value="Metallo-dep_Hydrolase"/>
</dbReference>
<dbReference type="PANTHER" id="PTHR43135:SF3">
    <property type="entry name" value="ALPHA-D-RIBOSE 1-METHYLPHOSPHONATE 5-TRIPHOSPHATE DIPHOSPHATASE"/>
    <property type="match status" value="1"/>
</dbReference>
<dbReference type="RefSeq" id="WP_338608165.1">
    <property type="nucleotide sequence ID" value="NZ_CP146275.1"/>
</dbReference>
<protein>
    <submittedName>
        <fullName evidence="2">Amidohydrolase family protein</fullName>
    </submittedName>
</protein>
<dbReference type="CDD" id="cd01299">
    <property type="entry name" value="Met_dep_hydrolase_A"/>
    <property type="match status" value="1"/>
</dbReference>
<keyword evidence="3" id="KW-1185">Reference proteome</keyword>
<dbReference type="SUPFAM" id="SSF51556">
    <property type="entry name" value="Metallo-dependent hydrolases"/>
    <property type="match status" value="1"/>
</dbReference>
<evidence type="ECO:0000313" key="3">
    <source>
        <dbReference type="Proteomes" id="UP001369958"/>
    </source>
</evidence>
<dbReference type="Gene3D" id="2.30.40.10">
    <property type="entry name" value="Urease, subunit C, domain 1"/>
    <property type="match status" value="1"/>
</dbReference>